<protein>
    <submittedName>
        <fullName evidence="2">DNA-binding protein</fullName>
    </submittedName>
</protein>
<reference evidence="2 3" key="1">
    <citation type="journal article" date="2020" name="Nature">
        <title>Bacterial chemolithoautotrophy via manganese oxidation.</title>
        <authorList>
            <person name="Yu H."/>
            <person name="Leadbetter J.R."/>
        </authorList>
    </citation>
    <scope>NUCLEOTIDE SEQUENCE [LARGE SCALE GENOMIC DNA]</scope>
    <source>
        <strain evidence="2 3">Mn-1</strain>
    </source>
</reference>
<dbReference type="EMBL" id="VTOW01000013">
    <property type="protein sequence ID" value="NKE73820.1"/>
    <property type="molecule type" value="Genomic_DNA"/>
</dbReference>
<name>A0A7X6DUU4_9BACT</name>
<keyword evidence="3" id="KW-1185">Reference proteome</keyword>
<evidence type="ECO:0000313" key="3">
    <source>
        <dbReference type="Proteomes" id="UP000534783"/>
    </source>
</evidence>
<proteinExistence type="predicted"/>
<dbReference type="RefSeq" id="WP_168063784.1">
    <property type="nucleotide sequence ID" value="NZ_VTOW01000013.1"/>
</dbReference>
<accession>A0A7X6DUU4</accession>
<evidence type="ECO:0000259" key="1">
    <source>
        <dbReference type="Pfam" id="PF26390"/>
    </source>
</evidence>
<sequence length="151" mass="16665">MKRIRIFLVAISVVTLFLAAESFARKGMSKGSGGWGPGTNYSKMYDPATVETIRGEVVGVEQITPMKGMSYGVHLTVKTDKETIPVHLGPGWFIENQDIDIGPQDQVEVKGSRITFDGKPALIAREVKKGEETLTLRNEEGFPVWSGARRR</sequence>
<dbReference type="InterPro" id="IPR058837">
    <property type="entry name" value="MamS_MamX_dom"/>
</dbReference>
<dbReference type="AlphaFoldDB" id="A0A7X6DUU4"/>
<keyword evidence="2" id="KW-0238">DNA-binding</keyword>
<feature type="domain" description="Magnetosome protein MamS/MamX" evidence="1">
    <location>
        <begin position="49"/>
        <end position="134"/>
    </location>
</feature>
<dbReference type="Pfam" id="PF26390">
    <property type="entry name" value="MamS_MamX"/>
    <property type="match status" value="1"/>
</dbReference>
<comment type="caution">
    <text evidence="2">The sequence shown here is derived from an EMBL/GenBank/DDBJ whole genome shotgun (WGS) entry which is preliminary data.</text>
</comment>
<organism evidence="2 3">
    <name type="scientific">Candidatus Manganitrophus noduliformans</name>
    <dbReference type="NCBI Taxonomy" id="2606439"/>
    <lineage>
        <taxon>Bacteria</taxon>
        <taxon>Pseudomonadati</taxon>
        <taxon>Nitrospirota</taxon>
        <taxon>Nitrospiria</taxon>
        <taxon>Candidatus Troglogloeales</taxon>
        <taxon>Candidatus Manganitrophaceae</taxon>
        <taxon>Candidatus Manganitrophus</taxon>
    </lineage>
</organism>
<dbReference type="Proteomes" id="UP000534783">
    <property type="component" value="Unassembled WGS sequence"/>
</dbReference>
<gene>
    <name evidence="2" type="ORF">MNODULE_24010</name>
</gene>
<evidence type="ECO:0000313" key="2">
    <source>
        <dbReference type="EMBL" id="NKE73820.1"/>
    </source>
</evidence>
<dbReference type="GO" id="GO:0003677">
    <property type="term" value="F:DNA binding"/>
    <property type="evidence" value="ECO:0007669"/>
    <property type="project" value="UniProtKB-KW"/>
</dbReference>